<dbReference type="Gene3D" id="3.10.20.90">
    <property type="entry name" value="Phosphatidylinositol 3-kinase Catalytic Subunit, Chain A, domain 1"/>
    <property type="match status" value="1"/>
</dbReference>
<protein>
    <recommendedName>
        <fullName evidence="2">FERM C-terminal PH-like domain-containing protein</fullName>
    </recommendedName>
</protein>
<dbReference type="Gene3D" id="2.30.29.30">
    <property type="entry name" value="Pleckstrin-homology domain (PH domain)/Phosphotyrosine-binding domain (PTB)"/>
    <property type="match status" value="1"/>
</dbReference>
<feature type="region of interest" description="Disordered" evidence="1">
    <location>
        <begin position="265"/>
        <end position="291"/>
    </location>
</feature>
<dbReference type="InterPro" id="IPR018980">
    <property type="entry name" value="FERM_PH-like_C"/>
</dbReference>
<evidence type="ECO:0000256" key="1">
    <source>
        <dbReference type="SAM" id="MobiDB-lite"/>
    </source>
</evidence>
<feature type="domain" description="FERM C-terminal PH-like" evidence="2">
    <location>
        <begin position="147"/>
        <end position="233"/>
    </location>
</feature>
<accession>A0AAN7WZL8</accession>
<dbReference type="InterPro" id="IPR011993">
    <property type="entry name" value="PH-like_dom_sf"/>
</dbReference>
<dbReference type="SMART" id="SM01196">
    <property type="entry name" value="FERM_C"/>
    <property type="match status" value="1"/>
</dbReference>
<dbReference type="Proteomes" id="UP001346869">
    <property type="component" value="Unassembled WGS sequence"/>
</dbReference>
<dbReference type="PANTHER" id="PTHR23280:SF4">
    <property type="entry name" value="BAND 4.1-LIKE PROTEIN 4A"/>
    <property type="match status" value="1"/>
</dbReference>
<proteinExistence type="predicted"/>
<dbReference type="GO" id="GO:0031032">
    <property type="term" value="P:actomyosin structure organization"/>
    <property type="evidence" value="ECO:0007669"/>
    <property type="project" value="TreeGrafter"/>
</dbReference>
<dbReference type="InterPro" id="IPR018979">
    <property type="entry name" value="FERM_N"/>
</dbReference>
<dbReference type="GO" id="GO:0005856">
    <property type="term" value="C:cytoskeleton"/>
    <property type="evidence" value="ECO:0007669"/>
    <property type="project" value="TreeGrafter"/>
</dbReference>
<dbReference type="SUPFAM" id="SSF50729">
    <property type="entry name" value="PH domain-like"/>
    <property type="match status" value="1"/>
</dbReference>
<dbReference type="EMBL" id="JAUZQC010000021">
    <property type="protein sequence ID" value="KAK5851475.1"/>
    <property type="molecule type" value="Genomic_DNA"/>
</dbReference>
<dbReference type="AlphaFoldDB" id="A0AAN7WZL8"/>
<evidence type="ECO:0000313" key="4">
    <source>
        <dbReference type="Proteomes" id="UP001346869"/>
    </source>
</evidence>
<dbReference type="PANTHER" id="PTHR23280">
    <property type="entry name" value="4.1 G PROTEIN"/>
    <property type="match status" value="1"/>
</dbReference>
<evidence type="ECO:0000313" key="3">
    <source>
        <dbReference type="EMBL" id="KAK5851475.1"/>
    </source>
</evidence>
<comment type="caution">
    <text evidence="3">The sequence shown here is derived from an EMBL/GenBank/DDBJ whole genome shotgun (WGS) entry which is preliminary data.</text>
</comment>
<keyword evidence="4" id="KW-1185">Reference proteome</keyword>
<reference evidence="3 4" key="1">
    <citation type="journal article" date="2023" name="Genes (Basel)">
        <title>Chromosome-Level Genome Assembly and Circadian Gene Repertoire of the Patagonia Blennie Eleginops maclovinus-The Closest Ancestral Proxy of Antarctic Cryonotothenioids.</title>
        <authorList>
            <person name="Cheng C.C."/>
            <person name="Rivera-Colon A.G."/>
            <person name="Minhas B.F."/>
            <person name="Wilson L."/>
            <person name="Rayamajhi N."/>
            <person name="Vargas-Chacoff L."/>
            <person name="Catchen J.M."/>
        </authorList>
    </citation>
    <scope>NUCLEOTIDE SEQUENCE [LARGE SCALE GENOMIC DNA]</scope>
    <source>
        <strain evidence="3">JMC-PN-2008</strain>
    </source>
</reference>
<sequence length="291" mass="33194">MACFRGNREDFYGEVLLLDESKICLTSEQGIRKSSKTAAILQIVFFHLKIRQVEFFGLRFCNKNQQAVRQDVRHGRLPCQPPPPPPHLQPRLSALMLHVDGGERSEAEPTEEIKTLCETLRRSVTSCPFAALCRCSESLCSPSTGRGGRSSSWVPTPAPVLVYRNTELVGIYFWQKISKLHFRDETFELRVATKDGSETSYLFHALNRSDCKRLWRGCVEHHAFFRMSALNPLTFRLKHSSVSRSPAPPRLNVGLLRNKTINRTTRKHTNQRASLPERPMEIQTAPPVVQR</sequence>
<dbReference type="Pfam" id="PF09379">
    <property type="entry name" value="FERM_N"/>
    <property type="match status" value="1"/>
</dbReference>
<name>A0AAN7WZL8_ELEMC</name>
<evidence type="ECO:0000259" key="2">
    <source>
        <dbReference type="SMART" id="SM01196"/>
    </source>
</evidence>
<organism evidence="3 4">
    <name type="scientific">Eleginops maclovinus</name>
    <name type="common">Patagonian blennie</name>
    <name type="synonym">Eleginus maclovinus</name>
    <dbReference type="NCBI Taxonomy" id="56733"/>
    <lineage>
        <taxon>Eukaryota</taxon>
        <taxon>Metazoa</taxon>
        <taxon>Chordata</taxon>
        <taxon>Craniata</taxon>
        <taxon>Vertebrata</taxon>
        <taxon>Euteleostomi</taxon>
        <taxon>Actinopterygii</taxon>
        <taxon>Neopterygii</taxon>
        <taxon>Teleostei</taxon>
        <taxon>Neoteleostei</taxon>
        <taxon>Acanthomorphata</taxon>
        <taxon>Eupercaria</taxon>
        <taxon>Perciformes</taxon>
        <taxon>Notothenioidei</taxon>
        <taxon>Eleginopidae</taxon>
        <taxon>Eleginops</taxon>
    </lineage>
</organism>
<dbReference type="Pfam" id="PF09380">
    <property type="entry name" value="FERM_C"/>
    <property type="match status" value="1"/>
</dbReference>
<gene>
    <name evidence="3" type="ORF">PBY51_023023</name>
</gene>
<reference evidence="3 4" key="2">
    <citation type="journal article" date="2023" name="Mol. Biol. Evol.">
        <title>Genomics of Secondarily Temperate Adaptation in the Only Non-Antarctic Icefish.</title>
        <authorList>
            <person name="Rivera-Colon A.G."/>
            <person name="Rayamajhi N."/>
            <person name="Minhas B.F."/>
            <person name="Madrigal G."/>
            <person name="Bilyk K.T."/>
            <person name="Yoon V."/>
            <person name="Hune M."/>
            <person name="Gregory S."/>
            <person name="Cheng C.H.C."/>
            <person name="Catchen J.M."/>
        </authorList>
    </citation>
    <scope>NUCLEOTIDE SEQUENCE [LARGE SCALE GENOMIC DNA]</scope>
    <source>
        <strain evidence="3">JMC-PN-2008</strain>
    </source>
</reference>